<keyword evidence="5" id="KW-1185">Reference proteome</keyword>
<dbReference type="RefSeq" id="WP_181611474.1">
    <property type="nucleotide sequence ID" value="NZ_BAABAM010000003.1"/>
</dbReference>
<keyword evidence="1" id="KW-0805">Transcription regulation</keyword>
<evidence type="ECO:0000259" key="3">
    <source>
        <dbReference type="Pfam" id="PF13490"/>
    </source>
</evidence>
<reference evidence="4 5" key="1">
    <citation type="submission" date="2020-07" db="EMBL/GenBank/DDBJ databases">
        <title>Genomic Encyclopedia of Type Strains, Phase IV (KMG-IV): sequencing the most valuable type-strain genomes for metagenomic binning, comparative biology and taxonomic classification.</title>
        <authorList>
            <person name="Goeker M."/>
        </authorList>
    </citation>
    <scope>NUCLEOTIDE SEQUENCE [LARGE SCALE GENOMIC DNA]</scope>
    <source>
        <strain evidence="4 5">DSM 45533</strain>
    </source>
</reference>
<sequence length="57" mass="6584">MHPEVAAYVLGVLDDDETERFERHLDGCADCRREIQELQEVPLALDELKQQSSRVDD</sequence>
<feature type="domain" description="Putative zinc-finger" evidence="3">
    <location>
        <begin position="6"/>
        <end position="32"/>
    </location>
</feature>
<evidence type="ECO:0000256" key="2">
    <source>
        <dbReference type="ARBA" id="ARBA00023163"/>
    </source>
</evidence>
<dbReference type="Pfam" id="PF13490">
    <property type="entry name" value="zf-HC2"/>
    <property type="match status" value="1"/>
</dbReference>
<dbReference type="InterPro" id="IPR027383">
    <property type="entry name" value="Znf_put"/>
</dbReference>
<evidence type="ECO:0000313" key="4">
    <source>
        <dbReference type="EMBL" id="MBA2892745.1"/>
    </source>
</evidence>
<proteinExistence type="predicted"/>
<evidence type="ECO:0000256" key="1">
    <source>
        <dbReference type="ARBA" id="ARBA00023015"/>
    </source>
</evidence>
<name>A0A7W0CKQ8_9ACTN</name>
<protein>
    <submittedName>
        <fullName evidence="4">RNA polymerase sigma-70 factor (ECF subfamily)</fullName>
    </submittedName>
</protein>
<gene>
    <name evidence="4" type="ORF">HNR30_004099</name>
</gene>
<dbReference type="Gene3D" id="1.10.10.1320">
    <property type="entry name" value="Anti-sigma factor, zinc-finger domain"/>
    <property type="match status" value="1"/>
</dbReference>
<comment type="caution">
    <text evidence="4">The sequence shown here is derived from an EMBL/GenBank/DDBJ whole genome shotgun (WGS) entry which is preliminary data.</text>
</comment>
<evidence type="ECO:0000313" key="5">
    <source>
        <dbReference type="Proteomes" id="UP000530928"/>
    </source>
</evidence>
<dbReference type="EMBL" id="JACDUR010000004">
    <property type="protein sequence ID" value="MBA2892745.1"/>
    <property type="molecule type" value="Genomic_DNA"/>
</dbReference>
<dbReference type="AlphaFoldDB" id="A0A7W0CKQ8"/>
<dbReference type="InterPro" id="IPR041916">
    <property type="entry name" value="Anti_sigma_zinc_sf"/>
</dbReference>
<accession>A0A7W0CKQ8</accession>
<organism evidence="4 5">
    <name type="scientific">Nonomuraea soli</name>
    <dbReference type="NCBI Taxonomy" id="1032476"/>
    <lineage>
        <taxon>Bacteria</taxon>
        <taxon>Bacillati</taxon>
        <taxon>Actinomycetota</taxon>
        <taxon>Actinomycetes</taxon>
        <taxon>Streptosporangiales</taxon>
        <taxon>Streptosporangiaceae</taxon>
        <taxon>Nonomuraea</taxon>
    </lineage>
</organism>
<keyword evidence="2" id="KW-0804">Transcription</keyword>
<dbReference type="Proteomes" id="UP000530928">
    <property type="component" value="Unassembled WGS sequence"/>
</dbReference>